<evidence type="ECO:0000313" key="3">
    <source>
        <dbReference type="EMBL" id="GHH12013.1"/>
    </source>
</evidence>
<accession>A0ABQ3LEQ3</accession>
<evidence type="ECO:0000259" key="2">
    <source>
        <dbReference type="Pfam" id="PF14258"/>
    </source>
</evidence>
<evidence type="ECO:0000313" key="4">
    <source>
        <dbReference type="Proteomes" id="UP000652430"/>
    </source>
</evidence>
<comment type="caution">
    <text evidence="3">The sequence shown here is derived from an EMBL/GenBank/DDBJ whole genome shotgun (WGS) entry which is preliminary data.</text>
</comment>
<keyword evidence="4" id="KW-1185">Reference proteome</keyword>
<reference evidence="4" key="1">
    <citation type="journal article" date="2019" name="Int. J. Syst. Evol. Microbiol.">
        <title>The Global Catalogue of Microorganisms (GCM) 10K type strain sequencing project: providing services to taxonomists for standard genome sequencing and annotation.</title>
        <authorList>
            <consortium name="The Broad Institute Genomics Platform"/>
            <consortium name="The Broad Institute Genome Sequencing Center for Infectious Disease"/>
            <person name="Wu L."/>
            <person name="Ma J."/>
        </authorList>
    </citation>
    <scope>NUCLEOTIDE SEQUENCE [LARGE SCALE GENOMIC DNA]</scope>
    <source>
        <strain evidence="4">CGMCC 1.8957</strain>
    </source>
</reference>
<keyword evidence="1" id="KW-0472">Membrane</keyword>
<gene>
    <name evidence="3" type="ORF">GCM10008023_11710</name>
</gene>
<dbReference type="EMBL" id="BNAQ01000001">
    <property type="protein sequence ID" value="GHH12013.1"/>
    <property type="molecule type" value="Genomic_DNA"/>
</dbReference>
<dbReference type="Pfam" id="PF14258">
    <property type="entry name" value="DUF4350"/>
    <property type="match status" value="1"/>
</dbReference>
<feature type="transmembrane region" description="Helical" evidence="1">
    <location>
        <begin position="275"/>
        <end position="295"/>
    </location>
</feature>
<proteinExistence type="predicted"/>
<organism evidence="3 4">
    <name type="scientific">Sphingomonas glacialis</name>
    <dbReference type="NCBI Taxonomy" id="658225"/>
    <lineage>
        <taxon>Bacteria</taxon>
        <taxon>Pseudomonadati</taxon>
        <taxon>Pseudomonadota</taxon>
        <taxon>Alphaproteobacteria</taxon>
        <taxon>Sphingomonadales</taxon>
        <taxon>Sphingomonadaceae</taxon>
        <taxon>Sphingomonas</taxon>
    </lineage>
</organism>
<feature type="domain" description="DUF4350" evidence="2">
    <location>
        <begin position="56"/>
        <end position="240"/>
    </location>
</feature>
<evidence type="ECO:0000256" key="1">
    <source>
        <dbReference type="SAM" id="Phobius"/>
    </source>
</evidence>
<name>A0ABQ3LEQ3_9SPHN</name>
<sequence>MSDVTVSGASGANAFSVRTVAILLAVGIFAFIAMLVLGAYAPDLRSGRDGRAHALSNAAVGYSGIVRLAEATGRNPQIVRNPRQLAGEDLVVLTPETGATDMTKALAARGAKPTLVILPKWRTSVDPTHSGWARFVDFRDVDDVERVLAPQYMLKVTRYASGGRPLRALSWMPRSIAFAAPRPVQTITGLDVRPILTDADGHVVLGQIGGGPLYVLADPDLLSNIGMRDPAQARAALELLDWLNATGAKTITFDVTLNGFGASPSPLKLLFDPPFLAMTLTLAAAVLLAGVQATARFGPARRRARAIAFGKTALIDNAAALVRKAGRQGRLGPRYVDLVRERAGGVFGVPARLQGAAVDGYLDGLRGRARFSALAAEAQAARDPRAMLAAAQALHHWLWEKTR</sequence>
<dbReference type="RefSeq" id="WP_189675427.1">
    <property type="nucleotide sequence ID" value="NZ_BNAQ01000001.1"/>
</dbReference>
<keyword evidence="1" id="KW-1133">Transmembrane helix</keyword>
<feature type="transmembrane region" description="Helical" evidence="1">
    <location>
        <begin position="20"/>
        <end position="41"/>
    </location>
</feature>
<keyword evidence="1" id="KW-0812">Transmembrane</keyword>
<protein>
    <recommendedName>
        <fullName evidence="2">DUF4350 domain-containing protein</fullName>
    </recommendedName>
</protein>
<dbReference type="InterPro" id="IPR025646">
    <property type="entry name" value="DUF4350"/>
</dbReference>
<dbReference type="Proteomes" id="UP000652430">
    <property type="component" value="Unassembled WGS sequence"/>
</dbReference>